<dbReference type="PROSITE" id="PS50330">
    <property type="entry name" value="UIM"/>
    <property type="match status" value="1"/>
</dbReference>
<evidence type="ECO:0000313" key="1">
    <source>
        <dbReference type="EMBL" id="CAI9779241.1"/>
    </source>
</evidence>
<proteinExistence type="predicted"/>
<dbReference type="PANTHER" id="PTHR10994:SF65">
    <property type="entry name" value="RETICULON-LIKE PROTEIN B12"/>
    <property type="match status" value="1"/>
</dbReference>
<protein>
    <submittedName>
        <fullName evidence="1">Uncharacterized protein</fullName>
    </submittedName>
</protein>
<evidence type="ECO:0000313" key="2">
    <source>
        <dbReference type="Proteomes" id="UP000834106"/>
    </source>
</evidence>
<dbReference type="EMBL" id="OU503051">
    <property type="protein sequence ID" value="CAI9779241.1"/>
    <property type="molecule type" value="Genomic_DNA"/>
</dbReference>
<dbReference type="AlphaFoldDB" id="A0AAD2A3T4"/>
<reference evidence="1" key="1">
    <citation type="submission" date="2023-05" db="EMBL/GenBank/DDBJ databases">
        <authorList>
            <person name="Huff M."/>
        </authorList>
    </citation>
    <scope>NUCLEOTIDE SEQUENCE</scope>
</reference>
<dbReference type="GO" id="GO:0009617">
    <property type="term" value="P:response to bacterium"/>
    <property type="evidence" value="ECO:0007669"/>
    <property type="project" value="InterPro"/>
</dbReference>
<dbReference type="Proteomes" id="UP000834106">
    <property type="component" value="Chromosome 16"/>
</dbReference>
<name>A0AAD2A3T4_9LAMI</name>
<sequence length="120" mass="13396">MGSSDRLFNRQRTIHQILGGGLDVMLWRQRNLTVGILVVALAAWVVFERSGVNVQSHFLNKPPCLLRRTIMHGQPEILSDNEDEDLKAAIAASLINSSQEIKTEASITENENKNSNEEKA</sequence>
<keyword evidence="2" id="KW-1185">Reference proteome</keyword>
<dbReference type="InterPro" id="IPR045064">
    <property type="entry name" value="Reticulon-like"/>
</dbReference>
<accession>A0AAD2A3T4</accession>
<organism evidence="1 2">
    <name type="scientific">Fraxinus pennsylvanica</name>
    <dbReference type="NCBI Taxonomy" id="56036"/>
    <lineage>
        <taxon>Eukaryota</taxon>
        <taxon>Viridiplantae</taxon>
        <taxon>Streptophyta</taxon>
        <taxon>Embryophyta</taxon>
        <taxon>Tracheophyta</taxon>
        <taxon>Spermatophyta</taxon>
        <taxon>Magnoliopsida</taxon>
        <taxon>eudicotyledons</taxon>
        <taxon>Gunneridae</taxon>
        <taxon>Pentapetalae</taxon>
        <taxon>asterids</taxon>
        <taxon>lamiids</taxon>
        <taxon>Lamiales</taxon>
        <taxon>Oleaceae</taxon>
        <taxon>Oleeae</taxon>
        <taxon>Fraxinus</taxon>
    </lineage>
</organism>
<dbReference type="PANTHER" id="PTHR10994">
    <property type="entry name" value="RETICULON"/>
    <property type="match status" value="1"/>
</dbReference>
<gene>
    <name evidence="1" type="ORF">FPE_LOCUS26671</name>
</gene>
<dbReference type="InterPro" id="IPR003903">
    <property type="entry name" value="UIM_dom"/>
</dbReference>